<dbReference type="InterPro" id="IPR019491">
    <property type="entry name" value="Lipoate_protein_ligase_C"/>
</dbReference>
<evidence type="ECO:0000256" key="2">
    <source>
        <dbReference type="ARBA" id="ARBA00005124"/>
    </source>
</evidence>
<dbReference type="PROSITE" id="PS51733">
    <property type="entry name" value="BPL_LPL_CATALYTIC"/>
    <property type="match status" value="1"/>
</dbReference>
<dbReference type="Pfam" id="PF21948">
    <property type="entry name" value="LplA-B_cat"/>
    <property type="match status" value="1"/>
</dbReference>
<evidence type="ECO:0000256" key="4">
    <source>
        <dbReference type="ARBA" id="ARBA00022598"/>
    </source>
</evidence>
<dbReference type="Proteomes" id="UP001597156">
    <property type="component" value="Unassembled WGS sequence"/>
</dbReference>
<keyword evidence="6" id="KW-0067">ATP-binding</keyword>
<keyword evidence="10" id="KW-1185">Reference proteome</keyword>
<sequence length="356" mass="39799">MVSMLYVDTSSGDQYLKQPAVGQYLSTYFITNPKFANEEVIFFYRPKTPIIICGVNQNIYSEVDLAYCKKQGIKIARRGAGGGAVYVDPGNLTYCFVDDDRHHHYLDFKYYAKNAIQTLAKLGVEAAMTGRNDLTVANKKFSGMSALKIGHRFSTGGTLMVDVDLQRAAKALRPPKSKMSSKGVKSVHSQITNLRPYFSPKYRQITLMELQTQFLLNLFQVANLDQVPTYRMDQTDWQTVEKAAQKKFGNPSWVMGTPVTDQNYHSEHFAGVGTVEISFSVTDGVITHAKIFGDFNKMNGDLGEIERQLVGAPYHLANLTEAFKQGNPERNIGPISPEALAKMMVDKRFADKSTIN</sequence>
<name>A0ABW3PP70_9LACO</name>
<dbReference type="Pfam" id="PF10437">
    <property type="entry name" value="Lip_prot_lig_C"/>
    <property type="match status" value="1"/>
</dbReference>
<keyword evidence="4 9" id="KW-0436">Ligase</keyword>
<dbReference type="InterPro" id="IPR004562">
    <property type="entry name" value="LipoylTrfase_LipoateP_Ligase"/>
</dbReference>
<dbReference type="SUPFAM" id="SSF82649">
    <property type="entry name" value="SufE/NifU"/>
    <property type="match status" value="1"/>
</dbReference>
<comment type="pathway">
    <text evidence="1">Protein modification; protein lipoylation via exogenous pathway; protein N(6)-(lipoyl)lysine from lipoate: step 2/2.</text>
</comment>
<evidence type="ECO:0000256" key="6">
    <source>
        <dbReference type="ARBA" id="ARBA00022840"/>
    </source>
</evidence>
<accession>A0ABW3PP70</accession>
<dbReference type="Gene3D" id="3.30.930.10">
    <property type="entry name" value="Bira Bifunctional Protein, Domain 2"/>
    <property type="match status" value="1"/>
</dbReference>
<dbReference type="RefSeq" id="WP_121978703.1">
    <property type="nucleotide sequence ID" value="NZ_JBHTLH010000044.1"/>
</dbReference>
<dbReference type="GO" id="GO:0016874">
    <property type="term" value="F:ligase activity"/>
    <property type="evidence" value="ECO:0007669"/>
    <property type="project" value="UniProtKB-KW"/>
</dbReference>
<keyword evidence="5" id="KW-0547">Nucleotide-binding</keyword>
<proteinExistence type="predicted"/>
<evidence type="ECO:0000313" key="9">
    <source>
        <dbReference type="EMBL" id="MFD1126479.1"/>
    </source>
</evidence>
<dbReference type="Gene3D" id="3.30.390.50">
    <property type="entry name" value="CO dehydrogenase flavoprotein, C-terminal domain"/>
    <property type="match status" value="1"/>
</dbReference>
<reference evidence="10" key="1">
    <citation type="journal article" date="2019" name="Int. J. Syst. Evol. Microbiol.">
        <title>The Global Catalogue of Microorganisms (GCM) 10K type strain sequencing project: providing services to taxonomists for standard genome sequencing and annotation.</title>
        <authorList>
            <consortium name="The Broad Institute Genomics Platform"/>
            <consortium name="The Broad Institute Genome Sequencing Center for Infectious Disease"/>
            <person name="Wu L."/>
            <person name="Ma J."/>
        </authorList>
    </citation>
    <scope>NUCLEOTIDE SEQUENCE [LARGE SCALE GENOMIC DNA]</scope>
    <source>
        <strain evidence="10">CCUG 71848</strain>
    </source>
</reference>
<comment type="pathway">
    <text evidence="2">Protein modification; protein lipoylation via exogenous pathway; protein N(6)-(lipoyl)lysine from lipoate: step 1/2.</text>
</comment>
<dbReference type="SUPFAM" id="SSF55681">
    <property type="entry name" value="Class II aaRS and biotin synthetases"/>
    <property type="match status" value="1"/>
</dbReference>
<dbReference type="InterPro" id="IPR004143">
    <property type="entry name" value="BPL_LPL_catalytic"/>
</dbReference>
<evidence type="ECO:0000313" key="10">
    <source>
        <dbReference type="Proteomes" id="UP001597156"/>
    </source>
</evidence>
<evidence type="ECO:0000256" key="3">
    <source>
        <dbReference type="ARBA" id="ARBA00012367"/>
    </source>
</evidence>
<gene>
    <name evidence="9" type="ORF">ACFQ22_14135</name>
</gene>
<evidence type="ECO:0000256" key="5">
    <source>
        <dbReference type="ARBA" id="ARBA00022741"/>
    </source>
</evidence>
<feature type="domain" description="BPL/LPL catalytic" evidence="8">
    <location>
        <begin position="35"/>
        <end position="226"/>
    </location>
</feature>
<dbReference type="EMBL" id="JBHTLH010000044">
    <property type="protein sequence ID" value="MFD1126479.1"/>
    <property type="molecule type" value="Genomic_DNA"/>
</dbReference>
<dbReference type="NCBIfam" id="TIGR00545">
    <property type="entry name" value="lipoyltrans"/>
    <property type="match status" value="1"/>
</dbReference>
<dbReference type="InterPro" id="IPR045864">
    <property type="entry name" value="aa-tRNA-synth_II/BPL/LPL"/>
</dbReference>
<comment type="caution">
    <text evidence="9">The sequence shown here is derived from an EMBL/GenBank/DDBJ whole genome shotgun (WGS) entry which is preliminary data.</text>
</comment>
<evidence type="ECO:0000256" key="7">
    <source>
        <dbReference type="ARBA" id="ARBA00048037"/>
    </source>
</evidence>
<dbReference type="PANTHER" id="PTHR12561:SF3">
    <property type="entry name" value="LIPOYLTRANSFERASE 1, MITOCHONDRIAL"/>
    <property type="match status" value="1"/>
</dbReference>
<dbReference type="CDD" id="cd16443">
    <property type="entry name" value="LplA"/>
    <property type="match status" value="1"/>
</dbReference>
<dbReference type="EC" id="6.3.1.20" evidence="3"/>
<protein>
    <recommendedName>
        <fullName evidence="3">lipoate--protein ligase</fullName>
        <ecNumber evidence="3">6.3.1.20</ecNumber>
    </recommendedName>
</protein>
<organism evidence="9 10">
    <name type="scientific">Lentilactobacillus raoultii</name>
    <dbReference type="NCBI Taxonomy" id="1987503"/>
    <lineage>
        <taxon>Bacteria</taxon>
        <taxon>Bacillati</taxon>
        <taxon>Bacillota</taxon>
        <taxon>Bacilli</taxon>
        <taxon>Lactobacillales</taxon>
        <taxon>Lactobacillaceae</taxon>
        <taxon>Lentilactobacillus</taxon>
    </lineage>
</organism>
<evidence type="ECO:0000256" key="1">
    <source>
        <dbReference type="ARBA" id="ARBA00005085"/>
    </source>
</evidence>
<dbReference type="PANTHER" id="PTHR12561">
    <property type="entry name" value="LIPOATE-PROTEIN LIGASE"/>
    <property type="match status" value="1"/>
</dbReference>
<comment type="catalytic activity">
    <reaction evidence="7">
        <text>L-lysyl-[lipoyl-carrier protein] + (R)-lipoate + ATP = N(6)-[(R)-lipoyl]-L-lysyl-[lipoyl-carrier protein] + AMP + diphosphate + H(+)</text>
        <dbReference type="Rhea" id="RHEA:49288"/>
        <dbReference type="Rhea" id="RHEA-COMP:10500"/>
        <dbReference type="Rhea" id="RHEA-COMP:10502"/>
        <dbReference type="ChEBI" id="CHEBI:15378"/>
        <dbReference type="ChEBI" id="CHEBI:29969"/>
        <dbReference type="ChEBI" id="CHEBI:30616"/>
        <dbReference type="ChEBI" id="CHEBI:33019"/>
        <dbReference type="ChEBI" id="CHEBI:83088"/>
        <dbReference type="ChEBI" id="CHEBI:83099"/>
        <dbReference type="ChEBI" id="CHEBI:456215"/>
        <dbReference type="EC" id="6.3.1.20"/>
    </reaction>
</comment>
<evidence type="ECO:0000259" key="8">
    <source>
        <dbReference type="PROSITE" id="PS51733"/>
    </source>
</evidence>